<protein>
    <submittedName>
        <fullName evidence="5">Zn(II)-responsive regulator of zntA</fullName>
    </submittedName>
</protein>
<gene>
    <name evidence="5" type="primary">zntR</name>
    <name evidence="5" type="ORF">NCTC10797_02951</name>
</gene>
<dbReference type="InterPro" id="IPR009061">
    <property type="entry name" value="DNA-bd_dom_put_sf"/>
</dbReference>
<keyword evidence="2" id="KW-0238">DNA-binding</keyword>
<dbReference type="PANTHER" id="PTHR30204">
    <property type="entry name" value="REDOX-CYCLING DRUG-SENSING TRANSCRIPTIONAL ACTIVATOR SOXR"/>
    <property type="match status" value="1"/>
</dbReference>
<dbReference type="InterPro" id="IPR047057">
    <property type="entry name" value="MerR_fam"/>
</dbReference>
<evidence type="ECO:0000259" key="4">
    <source>
        <dbReference type="PROSITE" id="PS50937"/>
    </source>
</evidence>
<evidence type="ECO:0000256" key="3">
    <source>
        <dbReference type="ARBA" id="ARBA00023163"/>
    </source>
</evidence>
<name>A0A4U8VZM1_9NOCA</name>
<evidence type="ECO:0000313" key="6">
    <source>
        <dbReference type="Proteomes" id="UP000290439"/>
    </source>
</evidence>
<dbReference type="PANTHER" id="PTHR30204:SF94">
    <property type="entry name" value="HEAVY METAL-DEPENDENT TRANSCRIPTIONAL REGULATOR HI_0293-RELATED"/>
    <property type="match status" value="1"/>
</dbReference>
<dbReference type="GO" id="GO:0003677">
    <property type="term" value="F:DNA binding"/>
    <property type="evidence" value="ECO:0007669"/>
    <property type="project" value="UniProtKB-KW"/>
</dbReference>
<dbReference type="PROSITE" id="PS50937">
    <property type="entry name" value="HTH_MERR_2"/>
    <property type="match status" value="1"/>
</dbReference>
<dbReference type="GO" id="GO:0003700">
    <property type="term" value="F:DNA-binding transcription factor activity"/>
    <property type="evidence" value="ECO:0007669"/>
    <property type="project" value="InterPro"/>
</dbReference>
<dbReference type="InterPro" id="IPR000551">
    <property type="entry name" value="MerR-type_HTH_dom"/>
</dbReference>
<reference evidence="5 6" key="1">
    <citation type="submission" date="2019-02" db="EMBL/GenBank/DDBJ databases">
        <authorList>
            <consortium name="Pathogen Informatics"/>
        </authorList>
    </citation>
    <scope>NUCLEOTIDE SEQUENCE [LARGE SCALE GENOMIC DNA]</scope>
    <source>
        <strain evidence="5 6">3012STDY6756504</strain>
    </source>
</reference>
<dbReference type="AlphaFoldDB" id="A0A4U8VZM1"/>
<proteinExistence type="predicted"/>
<feature type="domain" description="HTH merR-type" evidence="4">
    <location>
        <begin position="1"/>
        <end position="68"/>
    </location>
</feature>
<dbReference type="EMBL" id="LR215973">
    <property type="protein sequence ID" value="VFA99170.1"/>
    <property type="molecule type" value="Genomic_DNA"/>
</dbReference>
<keyword evidence="1" id="KW-0805">Transcription regulation</keyword>
<dbReference type="RefSeq" id="WP_130917480.1">
    <property type="nucleotide sequence ID" value="NZ_JADLQM010000003.1"/>
</dbReference>
<sequence length="144" mass="16226">MRIGELAERAATTARALRYYESRGLLRAGRDASGYRVYSEDDYRVVRQIRTLQECGFELEEIRPFVECLHAGNPSGDSCPDSAAVYRRKLAEVDDLIGQLQGVRKWILARLDEPDRGEPVPSPVCEFTARALAPNRDARSRDLA</sequence>
<accession>A0A4U8VZM1</accession>
<dbReference type="SMART" id="SM00422">
    <property type="entry name" value="HTH_MERR"/>
    <property type="match status" value="1"/>
</dbReference>
<evidence type="ECO:0000256" key="1">
    <source>
        <dbReference type="ARBA" id="ARBA00023015"/>
    </source>
</evidence>
<dbReference type="Gene3D" id="1.10.1660.10">
    <property type="match status" value="1"/>
</dbReference>
<evidence type="ECO:0000313" key="5">
    <source>
        <dbReference type="EMBL" id="VFA99170.1"/>
    </source>
</evidence>
<dbReference type="Pfam" id="PF13411">
    <property type="entry name" value="MerR_1"/>
    <property type="match status" value="1"/>
</dbReference>
<keyword evidence="3" id="KW-0804">Transcription</keyword>
<dbReference type="SUPFAM" id="SSF46955">
    <property type="entry name" value="Putative DNA-binding domain"/>
    <property type="match status" value="1"/>
</dbReference>
<evidence type="ECO:0000256" key="2">
    <source>
        <dbReference type="ARBA" id="ARBA00023125"/>
    </source>
</evidence>
<organism evidence="5 6">
    <name type="scientific">Nocardia cyriacigeorgica</name>
    <dbReference type="NCBI Taxonomy" id="135487"/>
    <lineage>
        <taxon>Bacteria</taxon>
        <taxon>Bacillati</taxon>
        <taxon>Actinomycetota</taxon>
        <taxon>Actinomycetes</taxon>
        <taxon>Mycobacteriales</taxon>
        <taxon>Nocardiaceae</taxon>
        <taxon>Nocardia</taxon>
    </lineage>
</organism>
<dbReference type="PRINTS" id="PR00040">
    <property type="entry name" value="HTHMERR"/>
</dbReference>
<dbReference type="Proteomes" id="UP000290439">
    <property type="component" value="Chromosome"/>
</dbReference>